<dbReference type="Proteomes" id="UP001153269">
    <property type="component" value="Unassembled WGS sequence"/>
</dbReference>
<feature type="region of interest" description="Disordered" evidence="1">
    <location>
        <begin position="20"/>
        <end position="98"/>
    </location>
</feature>
<protein>
    <submittedName>
        <fullName evidence="2">Uncharacterized protein</fullName>
    </submittedName>
</protein>
<dbReference type="AlphaFoldDB" id="A0A9N7UCK9"/>
<evidence type="ECO:0000256" key="1">
    <source>
        <dbReference type="SAM" id="MobiDB-lite"/>
    </source>
</evidence>
<dbReference type="EMBL" id="CADEAL010001023">
    <property type="protein sequence ID" value="CAB1428122.1"/>
    <property type="molecule type" value="Genomic_DNA"/>
</dbReference>
<gene>
    <name evidence="2" type="ORF">PLEPLA_LOCUS16087</name>
</gene>
<sequence>MGLYLTLRIVSQIEKASQDVFHNGPEQSQKLESAQNLGEDDNVFDNSDLTCGTLTGRKGREEAHSGSSGEGLSLLPVRMDLSPAGKKRTLDPKSSSET</sequence>
<feature type="compositionally biased region" description="Polar residues" evidence="1">
    <location>
        <begin position="25"/>
        <end position="36"/>
    </location>
</feature>
<proteinExistence type="predicted"/>
<evidence type="ECO:0000313" key="2">
    <source>
        <dbReference type="EMBL" id="CAB1428122.1"/>
    </source>
</evidence>
<keyword evidence="3" id="KW-1185">Reference proteome</keyword>
<organism evidence="2 3">
    <name type="scientific">Pleuronectes platessa</name>
    <name type="common">European plaice</name>
    <dbReference type="NCBI Taxonomy" id="8262"/>
    <lineage>
        <taxon>Eukaryota</taxon>
        <taxon>Metazoa</taxon>
        <taxon>Chordata</taxon>
        <taxon>Craniata</taxon>
        <taxon>Vertebrata</taxon>
        <taxon>Euteleostomi</taxon>
        <taxon>Actinopterygii</taxon>
        <taxon>Neopterygii</taxon>
        <taxon>Teleostei</taxon>
        <taxon>Neoteleostei</taxon>
        <taxon>Acanthomorphata</taxon>
        <taxon>Carangaria</taxon>
        <taxon>Pleuronectiformes</taxon>
        <taxon>Pleuronectoidei</taxon>
        <taxon>Pleuronectidae</taxon>
        <taxon>Pleuronectes</taxon>
    </lineage>
</organism>
<feature type="compositionally biased region" description="Low complexity" evidence="1">
    <location>
        <begin position="65"/>
        <end position="75"/>
    </location>
</feature>
<feature type="compositionally biased region" description="Polar residues" evidence="1">
    <location>
        <begin position="44"/>
        <end position="53"/>
    </location>
</feature>
<name>A0A9N7UCK9_PLEPL</name>
<accession>A0A9N7UCK9</accession>
<evidence type="ECO:0000313" key="3">
    <source>
        <dbReference type="Proteomes" id="UP001153269"/>
    </source>
</evidence>
<reference evidence="2" key="1">
    <citation type="submission" date="2020-03" db="EMBL/GenBank/DDBJ databases">
        <authorList>
            <person name="Weist P."/>
        </authorList>
    </citation>
    <scope>NUCLEOTIDE SEQUENCE</scope>
</reference>
<feature type="compositionally biased region" description="Basic and acidic residues" evidence="1">
    <location>
        <begin position="88"/>
        <end position="98"/>
    </location>
</feature>
<comment type="caution">
    <text evidence="2">The sequence shown here is derived from an EMBL/GenBank/DDBJ whole genome shotgun (WGS) entry which is preliminary data.</text>
</comment>